<dbReference type="Gene3D" id="2.60.40.640">
    <property type="match status" value="1"/>
</dbReference>
<dbReference type="SUPFAM" id="SSF81296">
    <property type="entry name" value="E set domains"/>
    <property type="match status" value="1"/>
</dbReference>
<dbReference type="VEuPathDB" id="MicrosporidiaDB:AAJ76_1500043649"/>
<protein>
    <submittedName>
        <fullName evidence="2">20s proteasome subunit</fullName>
    </submittedName>
</protein>
<evidence type="ECO:0000313" key="3">
    <source>
        <dbReference type="Proteomes" id="UP000034350"/>
    </source>
</evidence>
<dbReference type="AlphaFoldDB" id="A0A0F9WE29"/>
<dbReference type="RefSeq" id="XP_024331403.1">
    <property type="nucleotide sequence ID" value="XM_024474100.1"/>
</dbReference>
<comment type="caution">
    <text evidence="2">The sequence shown here is derived from an EMBL/GenBank/DDBJ whole genome shotgun (WGS) entry which is preliminary data.</text>
</comment>
<keyword evidence="2" id="KW-0647">Proteasome</keyword>
<gene>
    <name evidence="2" type="ORF">AAJ76_1500043649</name>
</gene>
<dbReference type="EMBL" id="JPQZ01000015">
    <property type="protein sequence ID" value="KKO75661.1"/>
    <property type="molecule type" value="Genomic_DNA"/>
</dbReference>
<dbReference type="OrthoDB" id="2189698at2759"/>
<dbReference type="VEuPathDB" id="MicrosporidiaDB:G9O61_00g012440"/>
<dbReference type="InterPro" id="IPR014752">
    <property type="entry name" value="Arrestin-like_C"/>
</dbReference>
<dbReference type="Pfam" id="PF00339">
    <property type="entry name" value="Arrestin_N"/>
    <property type="match status" value="1"/>
</dbReference>
<sequence>MNNTKLRIIADKDIFESDEFITGKLSLKSRIPLPVKKIKLNFTKSRVMEVCKIETSGKKGIKYSNNKKEYSYDFDIYTSRNEFDNLSSGAHLFPFKFFLKSTDSSTTDIKGIYFDYLVNINNSYTLTASLYLNGASEAIYETTKDVQVVEVFDRTEHFQTKLEVSTMLCLLYKTYTLKFFLNKPLYYSGDRLKLDVQMNRSLLKLIDNIECNLYEVINVHSPEIDIIRTRYVVGGNAILEKKRYALSLNIPSTTPTCVNEDMFGLKILMFINITFKNSGPIRIRKYLQVVKRKNELPDIENLDVLDGEVFNEKIFLLT</sequence>
<evidence type="ECO:0000313" key="2">
    <source>
        <dbReference type="EMBL" id="KKO75661.1"/>
    </source>
</evidence>
<dbReference type="InterPro" id="IPR014756">
    <property type="entry name" value="Ig_E-set"/>
</dbReference>
<name>A0A0F9WE29_9MICR</name>
<dbReference type="Proteomes" id="UP000034350">
    <property type="component" value="Unassembled WGS sequence"/>
</dbReference>
<evidence type="ECO:0000259" key="1">
    <source>
        <dbReference type="Pfam" id="PF00339"/>
    </source>
</evidence>
<proteinExistence type="predicted"/>
<dbReference type="GO" id="GO:0000502">
    <property type="term" value="C:proteasome complex"/>
    <property type="evidence" value="ECO:0007669"/>
    <property type="project" value="UniProtKB-KW"/>
</dbReference>
<feature type="domain" description="Arrestin-like N-terminal" evidence="1">
    <location>
        <begin position="11"/>
        <end position="102"/>
    </location>
</feature>
<dbReference type="GeneID" id="36319007"/>
<keyword evidence="3" id="KW-1185">Reference proteome</keyword>
<reference evidence="2 3" key="1">
    <citation type="journal article" date="2015" name="Environ. Microbiol.">
        <title>Genome analyses suggest the presence of polyploidy and recent human-driven expansions in eight global populations of the honeybee pathogen Nosema ceranae.</title>
        <authorList>
            <person name="Pelin A."/>
            <person name="Selman M."/>
            <person name="Aris-Brosou S."/>
            <person name="Farinelli L."/>
            <person name="Corradi N."/>
        </authorList>
    </citation>
    <scope>NUCLEOTIDE SEQUENCE [LARGE SCALE GENOMIC DNA]</scope>
    <source>
        <strain evidence="2 3">PA08 1199</strain>
    </source>
</reference>
<dbReference type="InterPro" id="IPR011021">
    <property type="entry name" value="Arrestin-like_N"/>
</dbReference>
<organism evidence="2 3">
    <name type="scientific">Vairimorpha ceranae</name>
    <dbReference type="NCBI Taxonomy" id="40302"/>
    <lineage>
        <taxon>Eukaryota</taxon>
        <taxon>Fungi</taxon>
        <taxon>Fungi incertae sedis</taxon>
        <taxon>Microsporidia</taxon>
        <taxon>Nosematidae</taxon>
        <taxon>Vairimorpha</taxon>
    </lineage>
</organism>
<accession>A0A0F9WE29</accession>